<gene>
    <name evidence="1" type="ORF">MarFTMF_077</name>
</gene>
<name>A0AA96EP17_9VIRU</name>
<organism evidence="1">
    <name type="scientific">Marseillevirus sp</name>
    <dbReference type="NCBI Taxonomy" id="2809551"/>
    <lineage>
        <taxon>Viruses</taxon>
        <taxon>Varidnaviria</taxon>
        <taxon>Bamfordvirae</taxon>
        <taxon>Nucleocytoviricota</taxon>
        <taxon>Megaviricetes</taxon>
        <taxon>Pimascovirales</taxon>
        <taxon>Pimascovirales incertae sedis</taxon>
        <taxon>Marseilleviridae</taxon>
        <taxon>Marseillevirus</taxon>
    </lineage>
</organism>
<sequence length="171" mass="19748">MSNTNVSFVTSGNKTFATMNIAVKFSPEEGILGYYSKNDDGTFEPCDDPFKAQKEKTDSSFDRSFRGWNQDFDGDESNHIQACTLSNFAEERARNFERTRNSFPFDIELFVSNKRGVGVCIENIRGSSALIDIPTSPSKELEEWKKKKLLIEEKVREQKKRGLKEERKRRR</sequence>
<dbReference type="EMBL" id="OR343188">
    <property type="protein sequence ID" value="WNL49593.1"/>
    <property type="molecule type" value="Genomic_DNA"/>
</dbReference>
<reference evidence="1" key="1">
    <citation type="submission" date="2023-07" db="EMBL/GenBank/DDBJ databases">
        <authorList>
            <person name="Xia Y."/>
        </authorList>
    </citation>
    <scope>NUCLEOTIDE SEQUENCE</scope>
    <source>
        <strain evidence="1">F</strain>
    </source>
</reference>
<evidence type="ECO:0000313" key="1">
    <source>
        <dbReference type="EMBL" id="WNL49593.1"/>
    </source>
</evidence>
<proteinExistence type="predicted"/>
<protein>
    <submittedName>
        <fullName evidence="1">Uncharacterized protein</fullName>
    </submittedName>
</protein>
<accession>A0AA96EP17</accession>